<proteinExistence type="predicted"/>
<dbReference type="PANTHER" id="PTHR45138:SF6">
    <property type="entry name" value="DIGUANYLATE CYCLASE DGCN"/>
    <property type="match status" value="1"/>
</dbReference>
<dbReference type="GO" id="GO:0052621">
    <property type="term" value="F:diguanylate cyclase activity"/>
    <property type="evidence" value="ECO:0007669"/>
    <property type="project" value="TreeGrafter"/>
</dbReference>
<gene>
    <name evidence="3" type="ORF">C7380_101227</name>
</gene>
<dbReference type="Pfam" id="PF00990">
    <property type="entry name" value="GGDEF"/>
    <property type="match status" value="1"/>
</dbReference>
<evidence type="ECO:0000313" key="3">
    <source>
        <dbReference type="EMBL" id="PWJ96653.1"/>
    </source>
</evidence>
<dbReference type="SUPFAM" id="SSF55073">
    <property type="entry name" value="Nucleotide cyclase"/>
    <property type="match status" value="1"/>
</dbReference>
<feature type="transmembrane region" description="Helical" evidence="1">
    <location>
        <begin position="293"/>
        <end position="313"/>
    </location>
</feature>
<keyword evidence="4" id="KW-1185">Reference proteome</keyword>
<keyword evidence="1" id="KW-1133">Transmembrane helix</keyword>
<dbReference type="RefSeq" id="WP_109603640.1">
    <property type="nucleotide sequence ID" value="NZ_QGGI01000001.1"/>
</dbReference>
<dbReference type="SMART" id="SM00267">
    <property type="entry name" value="GGDEF"/>
    <property type="match status" value="1"/>
</dbReference>
<reference evidence="3 4" key="1">
    <citation type="submission" date="2018-05" db="EMBL/GenBank/DDBJ databases">
        <title>Genomic Encyclopedia of Type Strains, Phase IV (KMG-IV): sequencing the most valuable type-strain genomes for metagenomic binning, comparative biology and taxonomic classification.</title>
        <authorList>
            <person name="Goeker M."/>
        </authorList>
    </citation>
    <scope>NUCLEOTIDE SEQUENCE [LARGE SCALE GENOMIC DNA]</scope>
    <source>
        <strain evidence="3 4">DSM 24906</strain>
    </source>
</reference>
<dbReference type="InterPro" id="IPR029787">
    <property type="entry name" value="Nucleotide_cyclase"/>
</dbReference>
<sequence>MSKFSLQNIFMKKFIFTFIIIYIIIISIMTLIINYFFDYKILPSMENEIMYSLNVYINQLENTLYSNDEKYYIISKAILNHLTELNSTNIENNIKKFESIKNDYITPDITNINYYIINNDGIIIQTDYTNDLNMDLKSKYPEMMNSILKLETNKYNIQKTNFFIDFNKTRFYSFLRISEDFIFEIGIEISDSFIENFLNQFSIDNKEKSYVKKINIFNKYYKSYIDDNYATIEDKNSFFNIKDSDNFFILRKNNNINSIYRAFKLNKENSFDYDYNFLIKLDMDFNEISKYKSYLCLLFIIISIIVLFIMYTIQTKNLKMLIKPLKLLHENIIHKEKIIKAPKVKIKEIDDIIYSYNDLIDKLKKDMNLVMELNKKLSYNIRQKEIAEIKLLKLASKDDLTNTYNRRKCFEFIKDHIKLSNQKDTMFSLIFIDLDKLKSVNDNYGHSEGDKYLLNVSKAIKYSLGKDDILCRFGGDEFIIIINSSDFYYIDKTLDLIKENASKIKLKNNLKYDLEFSFGISIYKPNEGLNARDLIDLADERMYINKKSKKLDL</sequence>
<accession>A0AA45C9A0</accession>
<dbReference type="NCBIfam" id="TIGR00254">
    <property type="entry name" value="GGDEF"/>
    <property type="match status" value="1"/>
</dbReference>
<protein>
    <submittedName>
        <fullName evidence="3">Diguanylate cyclase (GGDEF)-like protein</fullName>
    </submittedName>
</protein>
<comment type="caution">
    <text evidence="3">The sequence shown here is derived from an EMBL/GenBank/DDBJ whole genome shotgun (WGS) entry which is preliminary data.</text>
</comment>
<organism evidence="3 4">
    <name type="scientific">Oceanotoga teriensis</name>
    <dbReference type="NCBI Taxonomy" id="515440"/>
    <lineage>
        <taxon>Bacteria</taxon>
        <taxon>Thermotogati</taxon>
        <taxon>Thermotogota</taxon>
        <taxon>Thermotogae</taxon>
        <taxon>Petrotogales</taxon>
        <taxon>Petrotogaceae</taxon>
        <taxon>Oceanotoga</taxon>
    </lineage>
</organism>
<feature type="transmembrane region" description="Helical" evidence="1">
    <location>
        <begin position="14"/>
        <end position="37"/>
    </location>
</feature>
<dbReference type="Proteomes" id="UP000245921">
    <property type="component" value="Unassembled WGS sequence"/>
</dbReference>
<dbReference type="Gene3D" id="3.30.70.270">
    <property type="match status" value="1"/>
</dbReference>
<dbReference type="InterPro" id="IPR043128">
    <property type="entry name" value="Rev_trsase/Diguanyl_cyclase"/>
</dbReference>
<evidence type="ECO:0000259" key="2">
    <source>
        <dbReference type="PROSITE" id="PS50887"/>
    </source>
</evidence>
<dbReference type="CDD" id="cd01949">
    <property type="entry name" value="GGDEF"/>
    <property type="match status" value="1"/>
</dbReference>
<dbReference type="GO" id="GO:0005886">
    <property type="term" value="C:plasma membrane"/>
    <property type="evidence" value="ECO:0007669"/>
    <property type="project" value="TreeGrafter"/>
</dbReference>
<feature type="domain" description="GGDEF" evidence="2">
    <location>
        <begin position="425"/>
        <end position="553"/>
    </location>
</feature>
<keyword evidence="1" id="KW-0812">Transmembrane</keyword>
<keyword evidence="1" id="KW-0472">Membrane</keyword>
<dbReference type="InterPro" id="IPR000160">
    <property type="entry name" value="GGDEF_dom"/>
</dbReference>
<dbReference type="AlphaFoldDB" id="A0AA45C9A0"/>
<dbReference type="PANTHER" id="PTHR45138">
    <property type="entry name" value="REGULATORY COMPONENTS OF SENSORY TRANSDUCTION SYSTEM"/>
    <property type="match status" value="1"/>
</dbReference>
<evidence type="ECO:0000256" key="1">
    <source>
        <dbReference type="SAM" id="Phobius"/>
    </source>
</evidence>
<evidence type="ECO:0000313" key="4">
    <source>
        <dbReference type="Proteomes" id="UP000245921"/>
    </source>
</evidence>
<name>A0AA45C9A0_9BACT</name>
<dbReference type="EMBL" id="QGGI01000001">
    <property type="protein sequence ID" value="PWJ96653.1"/>
    <property type="molecule type" value="Genomic_DNA"/>
</dbReference>
<dbReference type="PROSITE" id="PS50887">
    <property type="entry name" value="GGDEF"/>
    <property type="match status" value="1"/>
</dbReference>
<dbReference type="GO" id="GO:0043709">
    <property type="term" value="P:cell adhesion involved in single-species biofilm formation"/>
    <property type="evidence" value="ECO:0007669"/>
    <property type="project" value="TreeGrafter"/>
</dbReference>
<dbReference type="GO" id="GO:1902201">
    <property type="term" value="P:negative regulation of bacterial-type flagellum-dependent cell motility"/>
    <property type="evidence" value="ECO:0007669"/>
    <property type="project" value="TreeGrafter"/>
</dbReference>
<dbReference type="InterPro" id="IPR050469">
    <property type="entry name" value="Diguanylate_Cyclase"/>
</dbReference>